<evidence type="ECO:0000313" key="2">
    <source>
        <dbReference type="EMBL" id="KZE80720.1"/>
    </source>
</evidence>
<dbReference type="GO" id="GO:0015628">
    <property type="term" value="P:protein secretion by the type II secretion system"/>
    <property type="evidence" value="ECO:0007669"/>
    <property type="project" value="TreeGrafter"/>
</dbReference>
<dbReference type="Pfam" id="PF12836">
    <property type="entry name" value="HHH_3"/>
    <property type="match status" value="2"/>
</dbReference>
<dbReference type="SUPFAM" id="SSF47781">
    <property type="entry name" value="RuvA domain 2-like"/>
    <property type="match status" value="2"/>
</dbReference>
<comment type="caution">
    <text evidence="2">The sequence shown here is derived from an EMBL/GenBank/DDBJ whole genome shotgun (WGS) entry which is preliminary data.</text>
</comment>
<gene>
    <name evidence="2" type="ORF">AV926_09895</name>
</gene>
<feature type="transmembrane region" description="Helical" evidence="1">
    <location>
        <begin position="20"/>
        <end position="38"/>
    </location>
</feature>
<name>A0A163Z070_9FLAO</name>
<keyword evidence="1" id="KW-1133">Transmembrane helix</keyword>
<reference evidence="2 3" key="1">
    <citation type="submission" date="2016-01" db="EMBL/GenBank/DDBJ databases">
        <title>Whole genome sequencing of Myroides marinus L41.</title>
        <authorList>
            <person name="Hong K.W."/>
        </authorList>
    </citation>
    <scope>NUCLEOTIDE SEQUENCE [LARGE SCALE GENOMIC DNA]</scope>
    <source>
        <strain evidence="2 3">L41</strain>
    </source>
</reference>
<keyword evidence="1" id="KW-0812">Transmembrane</keyword>
<protein>
    <submittedName>
        <fullName evidence="2">Competence protein ComEA</fullName>
    </submittedName>
</protein>
<organism evidence="2 3">
    <name type="scientific">Myroides marinus</name>
    <dbReference type="NCBI Taxonomy" id="703342"/>
    <lineage>
        <taxon>Bacteria</taxon>
        <taxon>Pseudomonadati</taxon>
        <taxon>Bacteroidota</taxon>
        <taxon>Flavobacteriia</taxon>
        <taxon>Flavobacteriales</taxon>
        <taxon>Flavobacteriaceae</taxon>
        <taxon>Myroides</taxon>
    </lineage>
</organism>
<evidence type="ECO:0000313" key="3">
    <source>
        <dbReference type="Proteomes" id="UP000076630"/>
    </source>
</evidence>
<dbReference type="GO" id="GO:0015627">
    <property type="term" value="C:type II protein secretion system complex"/>
    <property type="evidence" value="ECO:0007669"/>
    <property type="project" value="TreeGrafter"/>
</dbReference>
<keyword evidence="3" id="KW-1185">Reference proteome</keyword>
<dbReference type="PANTHER" id="PTHR21180">
    <property type="entry name" value="ENDONUCLEASE/EXONUCLEASE/PHOSPHATASE FAMILY DOMAIN-CONTAINING PROTEIN 1"/>
    <property type="match status" value="1"/>
</dbReference>
<keyword evidence="1" id="KW-0472">Membrane</keyword>
<dbReference type="Gene3D" id="1.10.150.280">
    <property type="entry name" value="AF1531-like domain"/>
    <property type="match status" value="2"/>
</dbReference>
<sequence>MFSNYRKKFYYYIKSQKRGLFFLILIVISVQLLVYYYSRHSDSSIRDRYPSLFTDEYYARVRMIDSIRAITQSTRDTIYPFNPNFITDYRGFILGMSTAEIDRLLTFRKDNKYVNSAKEFQRITLVSDEWIAQYSPYFKFPDWVTNPKPKQEYIDYNKPKEVVPIVPICINSATLDDLQKVRGIWPYYSERIIKEREKYGGFVSIQQLKFIYGISEEVVNELYRYFKVINAPLIVQLNVNEASINQLKEIPYMNYYIAREVVKHRSMNGDFVNKEGLLQIEKFPIDKIDIISLYLRFTN</sequence>
<accession>A0A163Z070</accession>
<dbReference type="OrthoDB" id="981124at2"/>
<dbReference type="EMBL" id="LQNU01000055">
    <property type="protein sequence ID" value="KZE80720.1"/>
    <property type="molecule type" value="Genomic_DNA"/>
</dbReference>
<evidence type="ECO:0000256" key="1">
    <source>
        <dbReference type="SAM" id="Phobius"/>
    </source>
</evidence>
<proteinExistence type="predicted"/>
<dbReference type="InterPro" id="IPR051675">
    <property type="entry name" value="Endo/Exo/Phosphatase_dom_1"/>
</dbReference>
<dbReference type="InterPro" id="IPR010994">
    <property type="entry name" value="RuvA_2-like"/>
</dbReference>
<dbReference type="Proteomes" id="UP000076630">
    <property type="component" value="Unassembled WGS sequence"/>
</dbReference>
<dbReference type="AlphaFoldDB" id="A0A163Z070"/>
<dbReference type="PANTHER" id="PTHR21180:SF32">
    <property type="entry name" value="ENDONUCLEASE_EXONUCLEASE_PHOSPHATASE FAMILY DOMAIN-CONTAINING PROTEIN 1"/>
    <property type="match status" value="1"/>
</dbReference>